<dbReference type="InterPro" id="IPR050361">
    <property type="entry name" value="MPP/UQCRC_Complex"/>
</dbReference>
<dbReference type="InterPro" id="IPR011765">
    <property type="entry name" value="Pept_M16_N"/>
</dbReference>
<evidence type="ECO:0000313" key="6">
    <source>
        <dbReference type="EMBL" id="HDD35409.1"/>
    </source>
</evidence>
<evidence type="ECO:0000259" key="4">
    <source>
        <dbReference type="Pfam" id="PF00675"/>
    </source>
</evidence>
<dbReference type="GO" id="GO:0046872">
    <property type="term" value="F:metal ion binding"/>
    <property type="evidence" value="ECO:0007669"/>
    <property type="project" value="InterPro"/>
</dbReference>
<evidence type="ECO:0000256" key="3">
    <source>
        <dbReference type="RuleBase" id="RU004447"/>
    </source>
</evidence>
<gene>
    <name evidence="6" type="ORF">ENF30_01275</name>
</gene>
<evidence type="ECO:0000259" key="5">
    <source>
        <dbReference type="Pfam" id="PF05193"/>
    </source>
</evidence>
<proteinExistence type="inferred from homology"/>
<dbReference type="Pfam" id="PF00675">
    <property type="entry name" value="Peptidase_M16"/>
    <property type="match status" value="1"/>
</dbReference>
<feature type="domain" description="Peptidase M16 C-terminal" evidence="5">
    <location>
        <begin position="167"/>
        <end position="340"/>
    </location>
</feature>
<dbReference type="Pfam" id="PF05193">
    <property type="entry name" value="Peptidase_M16_C"/>
    <property type="match status" value="1"/>
</dbReference>
<dbReference type="GO" id="GO:0006508">
    <property type="term" value="P:proteolysis"/>
    <property type="evidence" value="ECO:0007669"/>
    <property type="project" value="InterPro"/>
</dbReference>
<protein>
    <submittedName>
        <fullName evidence="6">Insulinase family protein</fullName>
    </submittedName>
</protein>
<sequence>MYKLYRLRNDLKLLSIPYKATRAICVLILVKVGSKYEKKELNGISHFLEHMLFKGTKKRPTQKEVAEVLDKIGGSYNGFTSEEYTGYYAKVSKEHLETAIEWVSDIFLNSIIPEKEVEKERKVILEELNMYKDNPMAEVQRLWKKLLYGDQPAGWDIIGTKESLQKIRRKNLINFMKRSYLAQNTLICVAGNFQEKKVKKLITKYFSNIQKGKVPKKTKVVEKQKSPKVLLQQRDTQQTHLCIGTRAFSLFDKRRYALSLLAHILGGMMSSRLFVEIREKRGLGYYLSTHYEADPDTGYLATSLGVDNQRVKEAIKIVVEEYKKIREKGVTSEELKKAKDHQKGKLALSLESSDAQAFFYGVQYILQNKIYSLEEIYKKIDKVRESDILKVAREIFIPQKLNLVVVGPHKDKATFQKVLNRL</sequence>
<feature type="domain" description="Peptidase M16 N-terminal" evidence="4">
    <location>
        <begin position="23"/>
        <end position="160"/>
    </location>
</feature>
<dbReference type="InterPro" id="IPR001431">
    <property type="entry name" value="Pept_M16_Zn_BS"/>
</dbReference>
<dbReference type="PANTHER" id="PTHR11851:SF49">
    <property type="entry name" value="MITOCHONDRIAL-PROCESSING PEPTIDASE SUBUNIT ALPHA"/>
    <property type="match status" value="1"/>
</dbReference>
<organism evidence="6">
    <name type="scientific">Desulfofervidus auxilii</name>
    <dbReference type="NCBI Taxonomy" id="1621989"/>
    <lineage>
        <taxon>Bacteria</taxon>
        <taxon>Pseudomonadati</taxon>
        <taxon>Thermodesulfobacteriota</taxon>
        <taxon>Candidatus Desulfofervidia</taxon>
        <taxon>Candidatus Desulfofervidales</taxon>
        <taxon>Candidatus Desulfofervidaceae</taxon>
        <taxon>Candidatus Desulfofervidus</taxon>
    </lineage>
</organism>
<dbReference type="InterPro" id="IPR007863">
    <property type="entry name" value="Peptidase_M16_C"/>
</dbReference>
<comment type="cofactor">
    <cofactor evidence="1">
        <name>Zn(2+)</name>
        <dbReference type="ChEBI" id="CHEBI:29105"/>
    </cofactor>
</comment>
<dbReference type="EMBL" id="DQWQ01000057">
    <property type="protein sequence ID" value="HDD35409.1"/>
    <property type="molecule type" value="Genomic_DNA"/>
</dbReference>
<reference evidence="6" key="1">
    <citation type="journal article" date="2020" name="mSystems">
        <title>Genome- and Community-Level Interaction Insights into Carbon Utilization and Element Cycling Functions of Hydrothermarchaeota in Hydrothermal Sediment.</title>
        <authorList>
            <person name="Zhou Z."/>
            <person name="Liu Y."/>
            <person name="Xu W."/>
            <person name="Pan J."/>
            <person name="Luo Z.H."/>
            <person name="Li M."/>
        </authorList>
    </citation>
    <scope>NUCLEOTIDE SEQUENCE [LARGE SCALE GENOMIC DNA]</scope>
    <source>
        <strain evidence="6">HyVt-113</strain>
    </source>
</reference>
<dbReference type="GO" id="GO:0004222">
    <property type="term" value="F:metalloendopeptidase activity"/>
    <property type="evidence" value="ECO:0007669"/>
    <property type="project" value="InterPro"/>
</dbReference>
<dbReference type="Proteomes" id="UP000885706">
    <property type="component" value="Unassembled WGS sequence"/>
</dbReference>
<evidence type="ECO:0000256" key="1">
    <source>
        <dbReference type="ARBA" id="ARBA00001947"/>
    </source>
</evidence>
<name>A0A7V0I9Y4_DESA2</name>
<comment type="similarity">
    <text evidence="2 3">Belongs to the peptidase M16 family.</text>
</comment>
<evidence type="ECO:0000256" key="2">
    <source>
        <dbReference type="ARBA" id="ARBA00007261"/>
    </source>
</evidence>
<dbReference type="AlphaFoldDB" id="A0A7V0I9Y4"/>
<dbReference type="InterPro" id="IPR011249">
    <property type="entry name" value="Metalloenz_LuxS/M16"/>
</dbReference>
<comment type="caution">
    <text evidence="6">The sequence shown here is derived from an EMBL/GenBank/DDBJ whole genome shotgun (WGS) entry which is preliminary data.</text>
</comment>
<accession>A0A7V0I9Y4</accession>
<dbReference type="PROSITE" id="PS00143">
    <property type="entry name" value="INSULINASE"/>
    <property type="match status" value="1"/>
</dbReference>
<dbReference type="Gene3D" id="3.30.830.10">
    <property type="entry name" value="Metalloenzyme, LuxS/M16 peptidase-like"/>
    <property type="match status" value="2"/>
</dbReference>
<dbReference type="SUPFAM" id="SSF63411">
    <property type="entry name" value="LuxS/MPP-like metallohydrolase"/>
    <property type="match status" value="2"/>
</dbReference>
<dbReference type="PANTHER" id="PTHR11851">
    <property type="entry name" value="METALLOPROTEASE"/>
    <property type="match status" value="1"/>
</dbReference>